<evidence type="ECO:0000256" key="4">
    <source>
        <dbReference type="ARBA" id="ARBA00022859"/>
    </source>
</evidence>
<keyword evidence="5" id="KW-0472">Membrane</keyword>
<dbReference type="GO" id="GO:0002376">
    <property type="term" value="P:immune system process"/>
    <property type="evidence" value="ECO:0007669"/>
    <property type="project" value="UniProtKB-KW"/>
</dbReference>
<dbReference type="AlphaFoldDB" id="A0A2K5BWD9"/>
<dbReference type="OMA" id="CAPIKGY"/>
<evidence type="ECO:0000259" key="6">
    <source>
        <dbReference type="PROSITE" id="PS50835"/>
    </source>
</evidence>
<keyword evidence="8" id="KW-1185">Reference proteome</keyword>
<proteinExistence type="predicted"/>
<dbReference type="GO" id="GO:0007166">
    <property type="term" value="P:cell surface receptor signaling pathway"/>
    <property type="evidence" value="ECO:0007669"/>
    <property type="project" value="TreeGrafter"/>
</dbReference>
<dbReference type="InterPro" id="IPR013106">
    <property type="entry name" value="Ig_V-set"/>
</dbReference>
<keyword evidence="3" id="KW-0732">Signal</keyword>
<dbReference type="InterPro" id="IPR007110">
    <property type="entry name" value="Ig-like_dom"/>
</dbReference>
<keyword evidence="2" id="KW-1003">Cell membrane</keyword>
<reference evidence="7" key="2">
    <citation type="submission" date="2025-09" db="UniProtKB">
        <authorList>
            <consortium name="Ensembl"/>
        </authorList>
    </citation>
    <scope>IDENTIFICATION</scope>
</reference>
<sequence>GEEVIQTQRHLVKGKGQKAILYCVPITGHGSVFWYQQVLKKELKFLISFQNENVFDETGIPKKRFSACPQNSSRSLEIQATEPQDSAVYFCASSQFTVLHIS</sequence>
<dbReference type="Proteomes" id="UP000233020">
    <property type="component" value="Unplaced"/>
</dbReference>
<evidence type="ECO:0000256" key="2">
    <source>
        <dbReference type="ARBA" id="ARBA00022475"/>
    </source>
</evidence>
<dbReference type="InterPro" id="IPR036179">
    <property type="entry name" value="Ig-like_dom_sf"/>
</dbReference>
<dbReference type="GeneTree" id="ENSGT00940000155819"/>
<dbReference type="Ensembl" id="ENSANAT00000006468.1">
    <property type="protein sequence ID" value="ENSANAP00000000749.1"/>
    <property type="gene ID" value="ENSANAG00000006214.1"/>
</dbReference>
<evidence type="ECO:0000256" key="3">
    <source>
        <dbReference type="ARBA" id="ARBA00022729"/>
    </source>
</evidence>
<dbReference type="InterPro" id="IPR050413">
    <property type="entry name" value="TCR_beta_variable"/>
</dbReference>
<dbReference type="PROSITE" id="PS50835">
    <property type="entry name" value="IG_LIKE"/>
    <property type="match status" value="1"/>
</dbReference>
<dbReference type="Gene3D" id="2.60.40.10">
    <property type="entry name" value="Immunoglobulins"/>
    <property type="match status" value="1"/>
</dbReference>
<dbReference type="InterPro" id="IPR013783">
    <property type="entry name" value="Ig-like_fold"/>
</dbReference>
<dbReference type="PANTHER" id="PTHR23268">
    <property type="entry name" value="T-CELL RECEPTOR BETA CHAIN"/>
    <property type="match status" value="1"/>
</dbReference>
<gene>
    <name evidence="7" type="primary">TRBV16</name>
</gene>
<dbReference type="PANTHER" id="PTHR23268:SF24">
    <property type="entry name" value="T CELL RECEPTOR BETA VARIABLE 16"/>
    <property type="match status" value="1"/>
</dbReference>
<dbReference type="GO" id="GO:0005886">
    <property type="term" value="C:plasma membrane"/>
    <property type="evidence" value="ECO:0007669"/>
    <property type="project" value="UniProtKB-SubCell"/>
</dbReference>
<reference evidence="7" key="1">
    <citation type="submission" date="2025-08" db="UniProtKB">
        <authorList>
            <consortium name="Ensembl"/>
        </authorList>
    </citation>
    <scope>IDENTIFICATION</scope>
</reference>
<accession>A0A2K5BWD9</accession>
<organism evidence="7 8">
    <name type="scientific">Aotus nancymaae</name>
    <name type="common">Ma's night monkey</name>
    <dbReference type="NCBI Taxonomy" id="37293"/>
    <lineage>
        <taxon>Eukaryota</taxon>
        <taxon>Metazoa</taxon>
        <taxon>Chordata</taxon>
        <taxon>Craniata</taxon>
        <taxon>Vertebrata</taxon>
        <taxon>Euteleostomi</taxon>
        <taxon>Mammalia</taxon>
        <taxon>Eutheria</taxon>
        <taxon>Euarchontoglires</taxon>
        <taxon>Primates</taxon>
        <taxon>Haplorrhini</taxon>
        <taxon>Platyrrhini</taxon>
        <taxon>Aotidae</taxon>
        <taxon>Aotus</taxon>
    </lineage>
</organism>
<protein>
    <submittedName>
        <fullName evidence="7">T cell receptor beta variable 16</fullName>
    </submittedName>
</protein>
<keyword evidence="4" id="KW-0391">Immunity</keyword>
<evidence type="ECO:0000256" key="5">
    <source>
        <dbReference type="ARBA" id="ARBA00023136"/>
    </source>
</evidence>
<evidence type="ECO:0000256" key="1">
    <source>
        <dbReference type="ARBA" id="ARBA00004236"/>
    </source>
</evidence>
<dbReference type="Pfam" id="PF07686">
    <property type="entry name" value="V-set"/>
    <property type="match status" value="1"/>
</dbReference>
<evidence type="ECO:0000313" key="8">
    <source>
        <dbReference type="Proteomes" id="UP000233020"/>
    </source>
</evidence>
<evidence type="ECO:0000313" key="7">
    <source>
        <dbReference type="Ensembl" id="ENSANAP00000000749.1"/>
    </source>
</evidence>
<feature type="domain" description="Ig-like" evidence="6">
    <location>
        <begin position="2"/>
        <end position="102"/>
    </location>
</feature>
<comment type="subcellular location">
    <subcellularLocation>
        <location evidence="1">Cell membrane</location>
    </subcellularLocation>
</comment>
<name>A0A2K5BWD9_AOTNA</name>
<dbReference type="SUPFAM" id="SSF48726">
    <property type="entry name" value="Immunoglobulin"/>
    <property type="match status" value="1"/>
</dbReference>